<evidence type="ECO:0000259" key="1">
    <source>
        <dbReference type="Pfam" id="PF04326"/>
    </source>
</evidence>
<protein>
    <recommendedName>
        <fullName evidence="1">Schlafen AlbA-2 domain-containing protein</fullName>
    </recommendedName>
</protein>
<sequence length="446" mass="48450">MTIRLPAVEARLGCRLDRVDEAAIGRLIGLRETVDLDFKRLYDRGEKGADGLCTDVAAMANSGGGAVVLGVDEDKNAQASALVPVAVSDDEERRMRELVAGRVYPFPDWDVFPVRLATDTNRGYYVLAAAASDMRPHAVKRNHAFAYPVRDGAKNRNLSEHEVADAYRNRFRLVESRIDRLDELGGQVAERSEPWHSMPWLTCVLVPTVGTRLRISEGLIRDVKAWVREVFDELPPFTPLREATLGVSTGLRCLLLTSNQTAPVRGEPLPVARAVLGLDGSAAVSVNALVNEQVENIVGEDDLFSQVVAGVQFAVSYAAKVAGATHDALLRVDLQMPSGHRVANEVDRTVHLGDWSHDRLRRIHGTRHGKGMVRSEHTIDLDAAASSSASAVAAAVLPYSDLVNSFGLAEPGVVSAEGVLQIKSWRATAQHQLRQWAGSRGVPTEG</sequence>
<keyword evidence="3" id="KW-1185">Reference proteome</keyword>
<dbReference type="AlphaFoldDB" id="A0A6F8YS04"/>
<accession>A0A6F8YS04</accession>
<organism evidence="2 3">
    <name type="scientific">Phytohabitans suffuscus</name>
    <dbReference type="NCBI Taxonomy" id="624315"/>
    <lineage>
        <taxon>Bacteria</taxon>
        <taxon>Bacillati</taxon>
        <taxon>Actinomycetota</taxon>
        <taxon>Actinomycetes</taxon>
        <taxon>Micromonosporales</taxon>
        <taxon>Micromonosporaceae</taxon>
    </lineage>
</organism>
<dbReference type="Proteomes" id="UP000503011">
    <property type="component" value="Chromosome"/>
</dbReference>
<dbReference type="Pfam" id="PF04326">
    <property type="entry name" value="SLFN_AlbA_2"/>
    <property type="match status" value="1"/>
</dbReference>
<dbReference type="KEGG" id="psuu:Psuf_061950"/>
<reference evidence="2 3" key="1">
    <citation type="submission" date="2020-03" db="EMBL/GenBank/DDBJ databases">
        <title>Whole genome shotgun sequence of Phytohabitans suffuscus NBRC 105367.</title>
        <authorList>
            <person name="Komaki H."/>
            <person name="Tamura T."/>
        </authorList>
    </citation>
    <scope>NUCLEOTIDE SEQUENCE [LARGE SCALE GENOMIC DNA]</scope>
    <source>
        <strain evidence="2 3">NBRC 105367</strain>
    </source>
</reference>
<feature type="domain" description="Schlafen AlbA-2" evidence="1">
    <location>
        <begin position="32"/>
        <end position="158"/>
    </location>
</feature>
<dbReference type="InterPro" id="IPR038461">
    <property type="entry name" value="Schlafen_AlbA_2_dom_sf"/>
</dbReference>
<evidence type="ECO:0000313" key="3">
    <source>
        <dbReference type="Proteomes" id="UP000503011"/>
    </source>
</evidence>
<dbReference type="EMBL" id="AP022871">
    <property type="protein sequence ID" value="BCB88882.1"/>
    <property type="molecule type" value="Genomic_DNA"/>
</dbReference>
<proteinExistence type="predicted"/>
<dbReference type="InterPro" id="IPR007421">
    <property type="entry name" value="Schlafen_AlbA_2_dom"/>
</dbReference>
<name>A0A6F8YS04_9ACTN</name>
<dbReference type="RefSeq" id="WP_173160518.1">
    <property type="nucleotide sequence ID" value="NZ_AP022871.1"/>
</dbReference>
<dbReference type="Gene3D" id="3.30.950.30">
    <property type="entry name" value="Schlafen, AAA domain"/>
    <property type="match status" value="1"/>
</dbReference>
<reference evidence="2 3" key="2">
    <citation type="submission" date="2020-03" db="EMBL/GenBank/DDBJ databases">
        <authorList>
            <person name="Ichikawa N."/>
            <person name="Kimura A."/>
            <person name="Kitahashi Y."/>
            <person name="Uohara A."/>
        </authorList>
    </citation>
    <scope>NUCLEOTIDE SEQUENCE [LARGE SCALE GENOMIC DNA]</scope>
    <source>
        <strain evidence="2 3">NBRC 105367</strain>
    </source>
</reference>
<gene>
    <name evidence="2" type="ORF">Psuf_061950</name>
</gene>
<evidence type="ECO:0000313" key="2">
    <source>
        <dbReference type="EMBL" id="BCB88882.1"/>
    </source>
</evidence>